<dbReference type="EMBL" id="BARU01014786">
    <property type="protein sequence ID" value="GAH36776.1"/>
    <property type="molecule type" value="Genomic_DNA"/>
</dbReference>
<protein>
    <submittedName>
        <fullName evidence="1">Uncharacterized protein</fullName>
    </submittedName>
</protein>
<feature type="non-terminal residue" evidence="1">
    <location>
        <position position="1"/>
    </location>
</feature>
<accession>X1ETQ1</accession>
<dbReference type="AlphaFoldDB" id="X1ETQ1"/>
<reference evidence="1" key="1">
    <citation type="journal article" date="2014" name="Front. Microbiol.">
        <title>High frequency of phylogenetically diverse reductive dehalogenase-homologous genes in deep subseafloor sedimentary metagenomes.</title>
        <authorList>
            <person name="Kawai M."/>
            <person name="Futagami T."/>
            <person name="Toyoda A."/>
            <person name="Takaki Y."/>
            <person name="Nishi S."/>
            <person name="Hori S."/>
            <person name="Arai W."/>
            <person name="Tsubouchi T."/>
            <person name="Morono Y."/>
            <person name="Uchiyama I."/>
            <person name="Ito T."/>
            <person name="Fujiyama A."/>
            <person name="Inagaki F."/>
            <person name="Takami H."/>
        </authorList>
    </citation>
    <scope>NUCLEOTIDE SEQUENCE</scope>
    <source>
        <strain evidence="1">Expedition CK06-06</strain>
    </source>
</reference>
<organism evidence="1">
    <name type="scientific">marine sediment metagenome</name>
    <dbReference type="NCBI Taxonomy" id="412755"/>
    <lineage>
        <taxon>unclassified sequences</taxon>
        <taxon>metagenomes</taxon>
        <taxon>ecological metagenomes</taxon>
    </lineage>
</organism>
<comment type="caution">
    <text evidence="1">The sequence shown here is derived from an EMBL/GenBank/DDBJ whole genome shotgun (WGS) entry which is preliminary data.</text>
</comment>
<evidence type="ECO:0000313" key="1">
    <source>
        <dbReference type="EMBL" id="GAH36776.1"/>
    </source>
</evidence>
<name>X1ETQ1_9ZZZZ</name>
<feature type="non-terminal residue" evidence="1">
    <location>
        <position position="136"/>
    </location>
</feature>
<gene>
    <name evidence="1" type="ORF">S03H2_25881</name>
</gene>
<sequence>CLFIGLSLKDSTLKHLLRKNAILHPGHIHYYVHFMEDDAVLDEKHRIAIRDANFEVYNLVTLFLDRKGIAALGQLLTSTEDDIGLLADEVGVSTSYRFFLTGSVAVGKSTSVSHFRSLLTHDEWLERKAAGMNIDP</sequence>
<proteinExistence type="predicted"/>